<feature type="compositionally biased region" description="Polar residues" evidence="8">
    <location>
        <begin position="575"/>
        <end position="585"/>
    </location>
</feature>
<keyword evidence="3" id="KW-0547">Nucleotide-binding</keyword>
<dbReference type="InterPro" id="IPR031167">
    <property type="entry name" value="G_OBG"/>
</dbReference>
<dbReference type="InterPro" id="IPR024926">
    <property type="entry name" value="NOG1"/>
</dbReference>
<feature type="compositionally biased region" description="Basic residues" evidence="8">
    <location>
        <begin position="602"/>
        <end position="616"/>
    </location>
</feature>
<dbReference type="PROSITE" id="PS51710">
    <property type="entry name" value="G_OBG"/>
    <property type="match status" value="1"/>
</dbReference>
<evidence type="ECO:0000256" key="1">
    <source>
        <dbReference type="ARBA" id="ARBA00004604"/>
    </source>
</evidence>
<dbReference type="Gene3D" id="3.40.50.300">
    <property type="entry name" value="P-loop containing nucleotide triphosphate hydrolases"/>
    <property type="match status" value="1"/>
</dbReference>
<sequence length="648" mass="74719">MSLYNFKKITVVPSSKDFIDITLSKTQRKTPTVVHKSYHISRIRSFYCRKVKFTQQSYHDRLATILTEFPKLEDVHPFYADLMNVLYDKDHYKLALGQINTAKHLIDNVGRDYTRLMKYGDSLYRCKMLKRAALGRMCTIMKRQKQTLEYLEEVRQHMSRLPSIDPNTRTLIISGFPNVGKSSLINKLTRAEVEVQPYAFTTKSLFVGHMDYRYLRWQVIDTPGILDHPLEDRNTIEMLSITALAHLRAAVLYVMDVSEQCGESLESQLALFNHIKPLFTNKPLYVMANKTDIISKEDLSEENKKIFETLESEGVPVFWTSTVSGAGIMELRQAACDKLLLQRVDAKMRGKKVTNVLNRLRVATPKQRDQKARPPCIPDAVLKKRAAMVTVGDPQVAEDGSVAMDTDERKKTERDLELEMDDEYVLDLQKWWSLKNPDEKHDTIPEIWNGRNIADYIDPEVFEKLEELEKEEEVREEAGFYDNEESSEDEETKEIRKLAAQIREKKAIRLAESHLRRKVKKPKLPGKVAAENKTPGDMVNKLGELGVDLTGEKQGHFRSRSKTRKSLKRKRDVSMDTSVSRPRSQSRNRDQSGVRDPEMQQRGRKLAKLSQRKMIRMGKAGESDRHIGTAKPRHLNAGKRGIGKTQRR</sequence>
<feature type="region of interest" description="Disordered" evidence="8">
    <location>
        <begin position="473"/>
        <end position="494"/>
    </location>
</feature>
<dbReference type="InterPro" id="IPR006073">
    <property type="entry name" value="GTP-bd"/>
</dbReference>
<feature type="compositionally biased region" description="Basic residues" evidence="8">
    <location>
        <begin position="515"/>
        <end position="524"/>
    </location>
</feature>
<evidence type="ECO:0000256" key="5">
    <source>
        <dbReference type="ARBA" id="ARBA00023242"/>
    </source>
</evidence>
<evidence type="ECO:0000256" key="7">
    <source>
        <dbReference type="PIRNR" id="PIRNR038919"/>
    </source>
</evidence>
<feature type="compositionally biased region" description="Acidic residues" evidence="8">
    <location>
        <begin position="482"/>
        <end position="492"/>
    </location>
</feature>
<evidence type="ECO:0000259" key="9">
    <source>
        <dbReference type="PROSITE" id="PS51710"/>
    </source>
</evidence>
<dbReference type="InterPro" id="IPR005225">
    <property type="entry name" value="Small_GTP-bd"/>
</dbReference>
<comment type="similarity">
    <text evidence="7">Belongs to the TRAFAC class OBG-HflX-like GTPase superfamily. OBG GTPase family. NOG subfamily.</text>
</comment>
<evidence type="ECO:0000256" key="8">
    <source>
        <dbReference type="SAM" id="MobiDB-lite"/>
    </source>
</evidence>
<evidence type="ECO:0000256" key="6">
    <source>
        <dbReference type="ARBA" id="ARBA00064995"/>
    </source>
</evidence>
<dbReference type="FunFam" id="1.20.120.1190:FF:000001">
    <property type="entry name" value="Nucleolar GTP-binding protein 1"/>
    <property type="match status" value="1"/>
</dbReference>
<comment type="function">
    <text evidence="7">Involved in the biogenesis of the 60S ribosomal subunit.</text>
</comment>
<dbReference type="GO" id="GO:0005525">
    <property type="term" value="F:GTP binding"/>
    <property type="evidence" value="ECO:0007669"/>
    <property type="project" value="UniProtKB-KW"/>
</dbReference>
<dbReference type="EMBL" id="LR785648">
    <property type="protein sequence ID" value="CAB3251386.1"/>
    <property type="molecule type" value="mRNA"/>
</dbReference>
<dbReference type="PANTHER" id="PTHR45759">
    <property type="entry name" value="NUCLEOLAR GTP-BINDING PROTEIN 1"/>
    <property type="match status" value="1"/>
</dbReference>
<dbReference type="PIRSF" id="PIRSF038919">
    <property type="entry name" value="NOG1"/>
    <property type="match status" value="1"/>
</dbReference>
<evidence type="ECO:0000256" key="4">
    <source>
        <dbReference type="ARBA" id="ARBA00023134"/>
    </source>
</evidence>
<dbReference type="CDD" id="cd01897">
    <property type="entry name" value="NOG"/>
    <property type="match status" value="1"/>
</dbReference>
<dbReference type="AlphaFoldDB" id="A0A6F9DEQ2"/>
<dbReference type="InterPro" id="IPR027417">
    <property type="entry name" value="P-loop_NTPase"/>
</dbReference>
<comment type="subunit">
    <text evidence="6">Associates with pre-60S ribosomal particles. Interacts with MINAS-60 (product of an alternative open reading frame of RBM10).</text>
</comment>
<dbReference type="SUPFAM" id="SSF52540">
    <property type="entry name" value="P-loop containing nucleoside triphosphate hydrolases"/>
    <property type="match status" value="1"/>
</dbReference>
<dbReference type="Pfam" id="PF17835">
    <property type="entry name" value="NOG1_N"/>
    <property type="match status" value="1"/>
</dbReference>
<dbReference type="InterPro" id="IPR041623">
    <property type="entry name" value="NOG1_N"/>
</dbReference>
<keyword evidence="2 7" id="KW-0690">Ribosome biogenesis</keyword>
<dbReference type="PRINTS" id="PR00326">
    <property type="entry name" value="GTP1OBG"/>
</dbReference>
<feature type="compositionally biased region" description="Basic residues" evidence="8">
    <location>
        <begin position="631"/>
        <end position="648"/>
    </location>
</feature>
<gene>
    <name evidence="10" type="primary">Gtpbp4</name>
</gene>
<dbReference type="InterPro" id="IPR012973">
    <property type="entry name" value="NOG_C"/>
</dbReference>
<keyword evidence="5 7" id="KW-0539">Nucleus</keyword>
<reference evidence="10" key="1">
    <citation type="submission" date="2020-04" db="EMBL/GenBank/DDBJ databases">
        <authorList>
            <person name="Neveu A P."/>
        </authorList>
    </citation>
    <scope>NUCLEOTIDE SEQUENCE</scope>
    <source>
        <tissue evidence="10">Whole embryo</tissue>
    </source>
</reference>
<comment type="subcellular location">
    <subcellularLocation>
        <location evidence="1 7">Nucleus</location>
        <location evidence="1 7">Nucleolus</location>
    </subcellularLocation>
</comment>
<feature type="domain" description="OBG-type G" evidence="9">
    <location>
        <begin position="169"/>
        <end position="340"/>
    </location>
</feature>
<dbReference type="Pfam" id="PF08155">
    <property type="entry name" value="NOGCT"/>
    <property type="match status" value="1"/>
</dbReference>
<feature type="compositionally biased region" description="Basic and acidic residues" evidence="8">
    <location>
        <begin position="587"/>
        <end position="601"/>
    </location>
</feature>
<proteinExistence type="evidence at transcript level"/>
<evidence type="ECO:0000256" key="3">
    <source>
        <dbReference type="ARBA" id="ARBA00022741"/>
    </source>
</evidence>
<dbReference type="GO" id="GO:0005730">
    <property type="term" value="C:nucleolus"/>
    <property type="evidence" value="ECO:0007669"/>
    <property type="project" value="UniProtKB-SubCell"/>
</dbReference>
<dbReference type="Pfam" id="PF06858">
    <property type="entry name" value="NOG1"/>
    <property type="match status" value="1"/>
</dbReference>
<organism evidence="10">
    <name type="scientific">Phallusia mammillata</name>
    <dbReference type="NCBI Taxonomy" id="59560"/>
    <lineage>
        <taxon>Eukaryota</taxon>
        <taxon>Metazoa</taxon>
        <taxon>Chordata</taxon>
        <taxon>Tunicata</taxon>
        <taxon>Ascidiacea</taxon>
        <taxon>Phlebobranchia</taxon>
        <taxon>Ascidiidae</taxon>
        <taxon>Phallusia</taxon>
    </lineage>
</organism>
<dbReference type="GO" id="GO:0042254">
    <property type="term" value="P:ribosome biogenesis"/>
    <property type="evidence" value="ECO:0007669"/>
    <property type="project" value="UniProtKB-KW"/>
</dbReference>
<dbReference type="InterPro" id="IPR010674">
    <property type="entry name" value="NOG1_Rossman_fold_dom"/>
</dbReference>
<feature type="compositionally biased region" description="Basic residues" evidence="8">
    <location>
        <begin position="556"/>
        <end position="571"/>
    </location>
</feature>
<dbReference type="NCBIfam" id="TIGR00231">
    <property type="entry name" value="small_GTP"/>
    <property type="match status" value="1"/>
</dbReference>
<dbReference type="Gene3D" id="1.20.120.1190">
    <property type="match status" value="1"/>
</dbReference>
<evidence type="ECO:0000313" key="10">
    <source>
        <dbReference type="EMBL" id="CAB3251386.1"/>
    </source>
</evidence>
<keyword evidence="4" id="KW-0342">GTP-binding</keyword>
<accession>A0A6F9DEQ2</accession>
<dbReference type="FunFam" id="3.40.50.300:FF:000496">
    <property type="entry name" value="Nucleolar GTP-binding protein 1"/>
    <property type="match status" value="1"/>
</dbReference>
<protein>
    <recommendedName>
        <fullName evidence="7">Nucleolar GTP-binding protein 1</fullName>
    </recommendedName>
</protein>
<feature type="region of interest" description="Disordered" evidence="8">
    <location>
        <begin position="512"/>
        <end position="648"/>
    </location>
</feature>
<name>A0A6F9DEQ2_9ASCI</name>
<evidence type="ECO:0000256" key="2">
    <source>
        <dbReference type="ARBA" id="ARBA00022517"/>
    </source>
</evidence>